<reference evidence="2" key="1">
    <citation type="submission" date="2022-03" db="EMBL/GenBank/DDBJ databases">
        <authorList>
            <person name="Lindestad O."/>
        </authorList>
    </citation>
    <scope>NUCLEOTIDE SEQUENCE</scope>
</reference>
<feature type="region of interest" description="Disordered" evidence="1">
    <location>
        <begin position="82"/>
        <end position="152"/>
    </location>
</feature>
<feature type="non-terminal residue" evidence="2">
    <location>
        <position position="1"/>
    </location>
</feature>
<dbReference type="AlphaFoldDB" id="A0A8S4QUE0"/>
<protein>
    <submittedName>
        <fullName evidence="2">Jg22940 protein</fullName>
    </submittedName>
</protein>
<dbReference type="EMBL" id="CAKXAJ010019846">
    <property type="protein sequence ID" value="CAH2219066.1"/>
    <property type="molecule type" value="Genomic_DNA"/>
</dbReference>
<dbReference type="OrthoDB" id="7466345at2759"/>
<accession>A0A8S4QUE0</accession>
<name>A0A8S4QUE0_9NEOP</name>
<evidence type="ECO:0000256" key="1">
    <source>
        <dbReference type="SAM" id="MobiDB-lite"/>
    </source>
</evidence>
<evidence type="ECO:0000313" key="2">
    <source>
        <dbReference type="EMBL" id="CAH2219066.1"/>
    </source>
</evidence>
<organism evidence="2 3">
    <name type="scientific">Pararge aegeria aegeria</name>
    <dbReference type="NCBI Taxonomy" id="348720"/>
    <lineage>
        <taxon>Eukaryota</taxon>
        <taxon>Metazoa</taxon>
        <taxon>Ecdysozoa</taxon>
        <taxon>Arthropoda</taxon>
        <taxon>Hexapoda</taxon>
        <taxon>Insecta</taxon>
        <taxon>Pterygota</taxon>
        <taxon>Neoptera</taxon>
        <taxon>Endopterygota</taxon>
        <taxon>Lepidoptera</taxon>
        <taxon>Glossata</taxon>
        <taxon>Ditrysia</taxon>
        <taxon>Papilionoidea</taxon>
        <taxon>Nymphalidae</taxon>
        <taxon>Satyrinae</taxon>
        <taxon>Satyrini</taxon>
        <taxon>Parargina</taxon>
        <taxon>Pararge</taxon>
    </lineage>
</organism>
<sequence length="152" mass="16484">CLKTKVFDQCVLPVMTYGSETSYGSHKKAESSSAGDGESNVGYLYVIESGMSRRTRVTDIAQCWNGDPAQVNAVLVGPQRVGQTTSNESLGAAENKRPRTVDFGTPYKRPMSSSGLRSVEFWESNSQPWTQKAESLPTAPISDQSVSQSNLV</sequence>
<comment type="caution">
    <text evidence="2">The sequence shown here is derived from an EMBL/GenBank/DDBJ whole genome shotgun (WGS) entry which is preliminary data.</text>
</comment>
<evidence type="ECO:0000313" key="3">
    <source>
        <dbReference type="Proteomes" id="UP000838756"/>
    </source>
</evidence>
<proteinExistence type="predicted"/>
<feature type="compositionally biased region" description="Polar residues" evidence="1">
    <location>
        <begin position="123"/>
        <end position="133"/>
    </location>
</feature>
<feature type="compositionally biased region" description="Polar residues" evidence="1">
    <location>
        <begin position="141"/>
        <end position="152"/>
    </location>
</feature>
<dbReference type="Proteomes" id="UP000838756">
    <property type="component" value="Unassembled WGS sequence"/>
</dbReference>
<gene>
    <name evidence="2" type="primary">jg22940</name>
    <name evidence="2" type="ORF">PAEG_LOCUS6454</name>
</gene>
<keyword evidence="3" id="KW-1185">Reference proteome</keyword>